<reference evidence="6 7" key="1">
    <citation type="submission" date="2017-05" db="EMBL/GenBank/DDBJ databases">
        <title>Biotechnological potential of actinobacteria isolated from South African environments.</title>
        <authorList>
            <person name="Le Roes-Hill M."/>
            <person name="Prins A."/>
            <person name="Durrell K.A."/>
        </authorList>
    </citation>
    <scope>NUCLEOTIDE SEQUENCE [LARGE SCALE GENOMIC DNA]</scope>
    <source>
        <strain evidence="6">M26</strain>
    </source>
</reference>
<evidence type="ECO:0000256" key="2">
    <source>
        <dbReference type="ARBA" id="ARBA00023125"/>
    </source>
</evidence>
<dbReference type="GO" id="GO:0003700">
    <property type="term" value="F:DNA-binding transcription factor activity"/>
    <property type="evidence" value="ECO:0007669"/>
    <property type="project" value="TreeGrafter"/>
</dbReference>
<dbReference type="InterPro" id="IPR009057">
    <property type="entry name" value="Homeodomain-like_sf"/>
</dbReference>
<keyword evidence="1" id="KW-0805">Transcription regulation</keyword>
<protein>
    <recommendedName>
        <fullName evidence="5">HTH tetR-type domain-containing protein</fullName>
    </recommendedName>
</protein>
<evidence type="ECO:0000256" key="4">
    <source>
        <dbReference type="PROSITE-ProRule" id="PRU00335"/>
    </source>
</evidence>
<dbReference type="RefSeq" id="WP_086569368.1">
    <property type="nucleotide sequence ID" value="NZ_NGFP01000019.1"/>
</dbReference>
<feature type="domain" description="HTH tetR-type" evidence="5">
    <location>
        <begin position="11"/>
        <end position="71"/>
    </location>
</feature>
<evidence type="ECO:0000256" key="1">
    <source>
        <dbReference type="ARBA" id="ARBA00023015"/>
    </source>
</evidence>
<evidence type="ECO:0000313" key="7">
    <source>
        <dbReference type="Proteomes" id="UP000194761"/>
    </source>
</evidence>
<dbReference type="PRINTS" id="PR00455">
    <property type="entry name" value="HTHTETR"/>
</dbReference>
<dbReference type="PANTHER" id="PTHR30055">
    <property type="entry name" value="HTH-TYPE TRANSCRIPTIONAL REGULATOR RUTR"/>
    <property type="match status" value="1"/>
</dbReference>
<sequence length="200" mass="21693">MPLPRFDRLPVGTRAAILAVARAHFARDGKNAASFNQIIAEAGISKTSAYHYFDGKDDLFGAVVADAADRMFAALGPWIDVETEDELWEQVTAGTTRLMAHLRDHPDDRAVLAGRPRPGGDGGSWIHRLVANGLHINLIDPSPNAELITVATIGVFDALDTWALDHPSELDHSVTDTLTLFLTRLWNTAHGSGTPPQGER</sequence>
<evidence type="ECO:0000313" key="6">
    <source>
        <dbReference type="EMBL" id="OUC98572.1"/>
    </source>
</evidence>
<name>A0A2C9ZN03_9ACTN</name>
<gene>
    <name evidence="6" type="ORF">CA984_06805</name>
</gene>
<proteinExistence type="predicted"/>
<dbReference type="SUPFAM" id="SSF46689">
    <property type="entry name" value="Homeodomain-like"/>
    <property type="match status" value="1"/>
</dbReference>
<dbReference type="Pfam" id="PF00440">
    <property type="entry name" value="TetR_N"/>
    <property type="match status" value="1"/>
</dbReference>
<evidence type="ECO:0000256" key="3">
    <source>
        <dbReference type="ARBA" id="ARBA00023163"/>
    </source>
</evidence>
<keyword evidence="3" id="KW-0804">Transcription</keyword>
<organism evidence="6 7">
    <name type="scientific">Streptosporangium minutum</name>
    <dbReference type="NCBI Taxonomy" id="569862"/>
    <lineage>
        <taxon>Bacteria</taxon>
        <taxon>Bacillati</taxon>
        <taxon>Actinomycetota</taxon>
        <taxon>Actinomycetes</taxon>
        <taxon>Streptosporangiales</taxon>
        <taxon>Streptosporangiaceae</taxon>
        <taxon>Streptosporangium</taxon>
    </lineage>
</organism>
<dbReference type="InterPro" id="IPR050109">
    <property type="entry name" value="HTH-type_TetR-like_transc_reg"/>
</dbReference>
<keyword evidence="2 4" id="KW-0238">DNA-binding</keyword>
<keyword evidence="7" id="KW-1185">Reference proteome</keyword>
<dbReference type="Proteomes" id="UP000194761">
    <property type="component" value="Unassembled WGS sequence"/>
</dbReference>
<dbReference type="Gene3D" id="1.10.357.10">
    <property type="entry name" value="Tetracycline Repressor, domain 2"/>
    <property type="match status" value="1"/>
</dbReference>
<feature type="DNA-binding region" description="H-T-H motif" evidence="4">
    <location>
        <begin position="34"/>
        <end position="53"/>
    </location>
</feature>
<dbReference type="GO" id="GO:0000976">
    <property type="term" value="F:transcription cis-regulatory region binding"/>
    <property type="evidence" value="ECO:0007669"/>
    <property type="project" value="TreeGrafter"/>
</dbReference>
<accession>A0A2C9ZN03</accession>
<evidence type="ECO:0000259" key="5">
    <source>
        <dbReference type="PROSITE" id="PS50977"/>
    </source>
</evidence>
<dbReference type="PROSITE" id="PS50977">
    <property type="entry name" value="HTH_TETR_2"/>
    <property type="match status" value="1"/>
</dbReference>
<dbReference type="AlphaFoldDB" id="A0A2C9ZN03"/>
<dbReference type="PANTHER" id="PTHR30055:SF234">
    <property type="entry name" value="HTH-TYPE TRANSCRIPTIONAL REGULATOR BETI"/>
    <property type="match status" value="1"/>
</dbReference>
<dbReference type="EMBL" id="NGFP01000019">
    <property type="protein sequence ID" value="OUC98572.1"/>
    <property type="molecule type" value="Genomic_DNA"/>
</dbReference>
<dbReference type="InterPro" id="IPR001647">
    <property type="entry name" value="HTH_TetR"/>
</dbReference>
<comment type="caution">
    <text evidence="6">The sequence shown here is derived from an EMBL/GenBank/DDBJ whole genome shotgun (WGS) entry which is preliminary data.</text>
</comment>